<reference evidence="6 7" key="2">
    <citation type="journal article" date="2016" name="Genome Announc.">
        <title>Permanent Draft Genome Sequences for Two Variants of Frankia sp. Strain CpI1, the First Frankia Strain Isolated from Root Nodules of Comptonia peregrina.</title>
        <authorList>
            <person name="Oshone R."/>
            <person name="Hurst S.G.IV."/>
            <person name="Abebe-Akele F."/>
            <person name="Simpson S."/>
            <person name="Morris K."/>
            <person name="Thomas W.K."/>
            <person name="Tisa L.S."/>
        </authorList>
    </citation>
    <scope>NUCLEOTIDE SEQUENCE [LARGE SCALE GENOMIC DNA]</scope>
    <source>
        <strain evidence="7">CpI1-S</strain>
    </source>
</reference>
<dbReference type="NCBIfam" id="TIGR01961">
    <property type="entry name" value="NuoC_fam"/>
    <property type="match status" value="1"/>
</dbReference>
<feature type="compositionally biased region" description="Low complexity" evidence="4">
    <location>
        <begin position="7"/>
        <end position="16"/>
    </location>
</feature>
<dbReference type="GO" id="GO:0005886">
    <property type="term" value="C:plasma membrane"/>
    <property type="evidence" value="ECO:0007669"/>
    <property type="project" value="UniProtKB-SubCell"/>
</dbReference>
<dbReference type="InterPro" id="IPR001268">
    <property type="entry name" value="NADH_UbQ_OxRdtase_30kDa_su"/>
</dbReference>
<dbReference type="GO" id="GO:0048038">
    <property type="term" value="F:quinone binding"/>
    <property type="evidence" value="ECO:0007669"/>
    <property type="project" value="UniProtKB-KW"/>
</dbReference>
<dbReference type="HAMAP" id="MF_01357">
    <property type="entry name" value="NDH1_NuoC"/>
    <property type="match status" value="1"/>
</dbReference>
<evidence type="ECO:0000259" key="5">
    <source>
        <dbReference type="Pfam" id="PF00329"/>
    </source>
</evidence>
<keyword evidence="3" id="KW-1003">Cell membrane</keyword>
<dbReference type="PANTHER" id="PTHR10884:SF14">
    <property type="entry name" value="NADH DEHYDROGENASE [UBIQUINONE] IRON-SULFUR PROTEIN 3, MITOCHONDRIAL"/>
    <property type="match status" value="1"/>
</dbReference>
<feature type="region of interest" description="Disordered" evidence="4">
    <location>
        <begin position="1"/>
        <end position="64"/>
    </location>
</feature>
<dbReference type="GO" id="GO:0050136">
    <property type="term" value="F:NADH dehydrogenase (quinone) (non-electrogenic) activity"/>
    <property type="evidence" value="ECO:0007669"/>
    <property type="project" value="UniProtKB-UniRule"/>
</dbReference>
<comment type="subcellular location">
    <subcellularLocation>
        <location evidence="3">Cell membrane</location>
        <topology evidence="3">Peripheral membrane protein</topology>
        <orientation evidence="3">Cytoplasmic side</orientation>
    </subcellularLocation>
</comment>
<keyword evidence="7" id="KW-1185">Reference proteome</keyword>
<dbReference type="NCBIfam" id="NF005856">
    <property type="entry name" value="PRK07785.1"/>
    <property type="match status" value="1"/>
</dbReference>
<dbReference type="AlphaFoldDB" id="A0A0D8BGL5"/>
<comment type="similarity">
    <text evidence="1 3">Belongs to the complex I 30 kDa subunit family.</text>
</comment>
<evidence type="ECO:0000256" key="1">
    <source>
        <dbReference type="ARBA" id="ARBA00007569"/>
    </source>
</evidence>
<dbReference type="GO" id="GO:0008137">
    <property type="term" value="F:NADH dehydrogenase (ubiquinone) activity"/>
    <property type="evidence" value="ECO:0007669"/>
    <property type="project" value="InterPro"/>
</dbReference>
<evidence type="ECO:0000313" key="7">
    <source>
        <dbReference type="Proteomes" id="UP000032545"/>
    </source>
</evidence>
<dbReference type="InterPro" id="IPR037232">
    <property type="entry name" value="NADH_quin_OxRdtase_su_C/D-like"/>
</dbReference>
<dbReference type="EMBL" id="JYFN01000015">
    <property type="protein sequence ID" value="KJE23266.1"/>
    <property type="molecule type" value="Genomic_DNA"/>
</dbReference>
<dbReference type="InterPro" id="IPR010218">
    <property type="entry name" value="NADH_DH_suC"/>
</dbReference>
<name>A0A0D8BGL5_9ACTN</name>
<dbReference type="PANTHER" id="PTHR10884">
    <property type="entry name" value="NADH DEHYDROGENASE UBIQUINONE IRON-SULFUR PROTEIN 3"/>
    <property type="match status" value="1"/>
</dbReference>
<sequence>MTPPDGTPAAGTPAEGRGADGGALDESGTAASGAGELVGGGNGVRPGRRHDAFGSGGTGDTSGFGGLVAPAPVLAASERPFGDPDADAVYDALERVFPQLGDAVERAVVDRGELTLHVRREGLPALAQTLRDDPGLRFELLSSLSGVDYPDDITGRRLHSVVHLTSMTYRRRLRLEVSVADADPTLPSLTSVWPTADWHEREAYDLFGIVYTGHPGLTRIMMPDDWIGHPQRKDYPLGGIPVDYKGATVPPPDERRSYS</sequence>
<dbReference type="Gene3D" id="3.30.460.80">
    <property type="entry name" value="NADH:ubiquinone oxidoreductase, 30kDa subunit"/>
    <property type="match status" value="1"/>
</dbReference>
<keyword evidence="3" id="KW-0472">Membrane</keyword>
<keyword evidence="3" id="KW-0520">NAD</keyword>
<keyword evidence="2 3" id="KW-0813">Transport</keyword>
<comment type="catalytic activity">
    <reaction evidence="3">
        <text>a quinone + NADH + 5 H(+)(in) = a quinol + NAD(+) + 4 H(+)(out)</text>
        <dbReference type="Rhea" id="RHEA:57888"/>
        <dbReference type="ChEBI" id="CHEBI:15378"/>
        <dbReference type="ChEBI" id="CHEBI:24646"/>
        <dbReference type="ChEBI" id="CHEBI:57540"/>
        <dbReference type="ChEBI" id="CHEBI:57945"/>
        <dbReference type="ChEBI" id="CHEBI:132124"/>
    </reaction>
</comment>
<keyword evidence="6" id="KW-0560">Oxidoreductase</keyword>
<organism evidence="6 7">
    <name type="scientific">Frankia torreyi</name>
    <dbReference type="NCBI Taxonomy" id="1856"/>
    <lineage>
        <taxon>Bacteria</taxon>
        <taxon>Bacillati</taxon>
        <taxon>Actinomycetota</taxon>
        <taxon>Actinomycetes</taxon>
        <taxon>Frankiales</taxon>
        <taxon>Frankiaceae</taxon>
        <taxon>Frankia</taxon>
    </lineage>
</organism>
<accession>A0A0D8BGL5</accession>
<evidence type="ECO:0000256" key="4">
    <source>
        <dbReference type="SAM" id="MobiDB-lite"/>
    </source>
</evidence>
<comment type="subunit">
    <text evidence="3">NDH-1 is composed of 14 different subunits. Subunits NuoB, C, D, E, F, and G constitute the peripheral sector of the complex.</text>
</comment>
<dbReference type="Pfam" id="PF00329">
    <property type="entry name" value="Complex1_30kDa"/>
    <property type="match status" value="1"/>
</dbReference>
<comment type="caution">
    <text evidence="6">The sequence shown here is derived from an EMBL/GenBank/DDBJ whole genome shotgun (WGS) entry which is preliminary data.</text>
</comment>
<keyword evidence="3" id="KW-0874">Quinone</keyword>
<feature type="compositionally biased region" description="Gly residues" evidence="4">
    <location>
        <begin position="54"/>
        <end position="64"/>
    </location>
</feature>
<reference evidence="7" key="1">
    <citation type="submission" date="2015-02" db="EMBL/GenBank/DDBJ databases">
        <title>Draft Genome of Frankia sp. CpI1-S.</title>
        <authorList>
            <person name="Oshone R.T."/>
            <person name="Ngom M."/>
            <person name="Ghodhbane-Gtari F."/>
            <person name="Gtari M."/>
            <person name="Morris K."/>
            <person name="Thomas K."/>
            <person name="Sen A."/>
            <person name="Tisa L.S."/>
        </authorList>
    </citation>
    <scope>NUCLEOTIDE SEQUENCE [LARGE SCALE GENOMIC DNA]</scope>
    <source>
        <strain evidence="7">CpI1-S</strain>
    </source>
</reference>
<feature type="domain" description="NADH:ubiquinone oxidoreductase 30kDa subunit" evidence="5">
    <location>
        <begin position="116"/>
        <end position="239"/>
    </location>
</feature>
<proteinExistence type="inferred from homology"/>
<dbReference type="SUPFAM" id="SSF143243">
    <property type="entry name" value="Nqo5-like"/>
    <property type="match status" value="1"/>
</dbReference>
<evidence type="ECO:0000256" key="3">
    <source>
        <dbReference type="HAMAP-Rule" id="MF_01357"/>
    </source>
</evidence>
<comment type="function">
    <text evidence="3">NDH-1 shuttles electrons from NADH, via FMN and iron-sulfur (Fe-S) centers, to quinones in the respiratory chain. The immediate electron acceptor for the enzyme in this species is believed to be a menaquinone. Couples the redox reaction to proton translocation (for every two electrons transferred, four hydrogen ions are translocated across the cytoplasmic membrane), and thus conserves the redox energy in a proton gradient.</text>
</comment>
<evidence type="ECO:0000256" key="2">
    <source>
        <dbReference type="ARBA" id="ARBA00022448"/>
    </source>
</evidence>
<gene>
    <name evidence="3" type="primary">nuoC</name>
    <name evidence="6" type="ORF">FF36_02469</name>
</gene>
<protein>
    <recommendedName>
        <fullName evidence="3">NADH-quinone oxidoreductase subunit C</fullName>
        <ecNumber evidence="3">7.1.1.-</ecNumber>
    </recommendedName>
    <alternativeName>
        <fullName evidence="3">NADH dehydrogenase I subunit C</fullName>
    </alternativeName>
    <alternativeName>
        <fullName evidence="3">NDH-1 subunit C</fullName>
    </alternativeName>
</protein>
<dbReference type="EC" id="7.1.1.-" evidence="3"/>
<keyword evidence="3" id="KW-1278">Translocase</keyword>
<dbReference type="Proteomes" id="UP000032545">
    <property type="component" value="Unassembled WGS sequence"/>
</dbReference>
<evidence type="ECO:0000313" key="6">
    <source>
        <dbReference type="EMBL" id="KJE23266.1"/>
    </source>
</evidence>
<dbReference type="PATRIC" id="fig|1502723.3.peg.1545"/>
<dbReference type="RefSeq" id="WP_236705506.1">
    <property type="nucleotide sequence ID" value="NZ_JYFN01000015.1"/>
</dbReference>